<organism evidence="1">
    <name type="scientific">White spot syndrome virus</name>
    <dbReference type="NCBI Taxonomy" id="342409"/>
    <lineage>
        <taxon>Viruses</taxon>
        <taxon>Viruses incertae sedis</taxon>
        <taxon>Naldaviricetes</taxon>
        <taxon>Nimaviridae</taxon>
        <taxon>Whispovirus</taxon>
    </lineage>
</organism>
<dbReference type="Proteomes" id="UP000267516">
    <property type="component" value="Segment"/>
</dbReference>
<name>A0A2D3I747_9VIRU</name>
<reference evidence="1" key="1">
    <citation type="journal article" date="2018" name="Aquaculture">
        <title>Complete genome sequence of a white spot syndrome virus associated with a disease incursion in Australia.</title>
        <authorList>
            <person name="Oakey J."/>
            <person name="Smith C.S."/>
        </authorList>
    </citation>
    <scope>NUCLEOTIDE SEQUENCE [LARGE SCALE GENOMIC DNA]</scope>
    <source>
        <strain evidence="1">WSSV-AU</strain>
    </source>
</reference>
<sequence>MCFRLQVRPETLTKKHIQGRTSTLFCVKMALSAPGTILQKRGLLSRIKQINPLPLQEVPR</sequence>
<accession>A0A2D3I747</accession>
<protein>
    <submittedName>
        <fullName evidence="1">ORF96</fullName>
    </submittedName>
</protein>
<dbReference type="EMBL" id="MF768985">
    <property type="protein sequence ID" value="ATU84208.1"/>
    <property type="molecule type" value="Genomic_DNA"/>
</dbReference>
<proteinExistence type="predicted"/>
<evidence type="ECO:0000313" key="1">
    <source>
        <dbReference type="EMBL" id="ATU84208.1"/>
    </source>
</evidence>